<dbReference type="InterPro" id="IPR029058">
    <property type="entry name" value="AB_hydrolase_fold"/>
</dbReference>
<dbReference type="EMBL" id="CP053892">
    <property type="protein sequence ID" value="QKG19187.1"/>
    <property type="molecule type" value="Genomic_DNA"/>
</dbReference>
<organism evidence="1 2">
    <name type="scientific">Actinomadura verrucosospora</name>
    <dbReference type="NCBI Taxonomy" id="46165"/>
    <lineage>
        <taxon>Bacteria</taxon>
        <taxon>Bacillati</taxon>
        <taxon>Actinomycetota</taxon>
        <taxon>Actinomycetes</taxon>
        <taxon>Streptosporangiales</taxon>
        <taxon>Thermomonosporaceae</taxon>
        <taxon>Actinomadura</taxon>
    </lineage>
</organism>
<evidence type="ECO:0000313" key="2">
    <source>
        <dbReference type="Proteomes" id="UP000501240"/>
    </source>
</evidence>
<sequence length="278" mass="30242">MPNQNPWSTVATADSGKVILGVDFPAEGRREADFGDLMKKMGAEWSGYSLMQTIPPNLRLDERPSSDTYVRHWIQDGPWREYEVVAVMGYCVGGVYAAPIARSVADAQGTMPEVVLFDPQFTDAGLLASEMVKNISMAGPVFSDEEAEQGRRDTERIVAANAGDLMDAATAIVGLYRDLASIAFKRLGLNDDRRDEIIRLFESYMAWLASAAEIDPAPVWAGATAVMSADYLGLEAQGNASVGAATRIIERRFSLDVTHADLMRADATAELLRDKSGL</sequence>
<dbReference type="Gene3D" id="3.40.50.1820">
    <property type="entry name" value="alpha/beta hydrolase"/>
    <property type="match status" value="1"/>
</dbReference>
<gene>
    <name evidence="1" type="ORF">ACTIVE_0823</name>
</gene>
<accession>A0A7D4A399</accession>
<keyword evidence="2" id="KW-1185">Reference proteome</keyword>
<name>A0A7D4A399_ACTVE</name>
<reference evidence="1 2" key="1">
    <citation type="submission" date="2020-05" db="EMBL/GenBank/DDBJ databases">
        <title>Actinomadura verrucosospora NRRL-B18236 (PFL_A860) Genome sequencing and assembly.</title>
        <authorList>
            <person name="Samborskyy M."/>
        </authorList>
    </citation>
    <scope>NUCLEOTIDE SEQUENCE [LARGE SCALE GENOMIC DNA]</scope>
    <source>
        <strain evidence="1 2">NRRL:B18236</strain>
    </source>
</reference>
<protein>
    <submittedName>
        <fullName evidence="1">Uncharacterized protein</fullName>
    </submittedName>
</protein>
<dbReference type="RefSeq" id="WP_173092957.1">
    <property type="nucleotide sequence ID" value="NZ_CP053892.1"/>
</dbReference>
<proteinExistence type="predicted"/>
<dbReference type="Proteomes" id="UP000501240">
    <property type="component" value="Chromosome"/>
</dbReference>
<dbReference type="AlphaFoldDB" id="A0A7D4A399"/>
<evidence type="ECO:0000313" key="1">
    <source>
        <dbReference type="EMBL" id="QKG19187.1"/>
    </source>
</evidence>